<organism evidence="1 2">
    <name type="scientific">Nonlabens tegetincola</name>
    <dbReference type="NCBI Taxonomy" id="323273"/>
    <lineage>
        <taxon>Bacteria</taxon>
        <taxon>Pseudomonadati</taxon>
        <taxon>Bacteroidota</taxon>
        <taxon>Flavobacteriia</taxon>
        <taxon>Flavobacteriales</taxon>
        <taxon>Flavobacteriaceae</taxon>
        <taxon>Nonlabens</taxon>
    </lineage>
</organism>
<reference evidence="1" key="1">
    <citation type="journal article" date="2014" name="Genome Announc.">
        <title>Draft Genome Sequences of Marine Flavobacterium Nonlabens Strains NR17, NR24, NR27, NR32, NR33, and Ara13.</title>
        <authorList>
            <person name="Nakanishi M."/>
            <person name="Meirelles P."/>
            <person name="Suzuki R."/>
            <person name="Takatani N."/>
            <person name="Mino S."/>
            <person name="Suda W."/>
            <person name="Oshima K."/>
            <person name="Hattori M."/>
            <person name="Ohkuma M."/>
            <person name="Hosokawa M."/>
            <person name="Miyashita K."/>
            <person name="Thompson F.L."/>
            <person name="Niwa A."/>
            <person name="Sawabe T."/>
            <person name="Sawabe T."/>
        </authorList>
    </citation>
    <scope>NUCLEOTIDE SEQUENCE [LARGE SCALE GENOMIC DNA]</scope>
    <source>
        <strain evidence="1">JCM 19294</strain>
    </source>
</reference>
<dbReference type="Proteomes" id="UP000029221">
    <property type="component" value="Unassembled WGS sequence"/>
</dbReference>
<keyword evidence="2" id="KW-1185">Reference proteome</keyword>
<evidence type="ECO:0000313" key="2">
    <source>
        <dbReference type="Proteomes" id="UP000029221"/>
    </source>
</evidence>
<evidence type="ECO:0000313" key="1">
    <source>
        <dbReference type="EMBL" id="GAK97792.1"/>
    </source>
</evidence>
<dbReference type="EMBL" id="BBML01000007">
    <property type="protein sequence ID" value="GAK97792.1"/>
    <property type="molecule type" value="Genomic_DNA"/>
</dbReference>
<accession>A0A090Q6G3</accession>
<comment type="caution">
    <text evidence="1">The sequence shown here is derived from an EMBL/GenBank/DDBJ whole genome shotgun (WGS) entry which is preliminary data.</text>
</comment>
<name>A0A090Q6G3_9FLAO</name>
<gene>
    <name evidence="1" type="ORF">JCM19294_331</name>
</gene>
<proteinExistence type="predicted"/>
<protein>
    <submittedName>
        <fullName evidence="1">Uncharacterized protein</fullName>
    </submittedName>
</protein>
<sequence>MHNIKSIKKQSNNRFSLIKNRVLLISLSRKRTYLISLIKN</sequence>
<dbReference type="AlphaFoldDB" id="A0A090Q6G3"/>